<comment type="caution">
    <text evidence="2">The sequence shown here is derived from an EMBL/GenBank/DDBJ whole genome shotgun (WGS) entry which is preliminary data.</text>
</comment>
<evidence type="ECO:0000313" key="3">
    <source>
        <dbReference type="Proteomes" id="UP001341840"/>
    </source>
</evidence>
<reference evidence="2 3" key="1">
    <citation type="journal article" date="2023" name="Plants (Basel)">
        <title>Bridging the Gap: Combining Genomics and Transcriptomics Approaches to Understand Stylosanthes scabra, an Orphan Legume from the Brazilian Caatinga.</title>
        <authorList>
            <person name="Ferreira-Neto J.R.C."/>
            <person name="da Silva M.D."/>
            <person name="Binneck E."/>
            <person name="de Melo N.F."/>
            <person name="da Silva R.H."/>
            <person name="de Melo A.L.T.M."/>
            <person name="Pandolfi V."/>
            <person name="Bustamante F.O."/>
            <person name="Brasileiro-Vidal A.C."/>
            <person name="Benko-Iseppon A.M."/>
        </authorList>
    </citation>
    <scope>NUCLEOTIDE SEQUENCE [LARGE SCALE GENOMIC DNA]</scope>
    <source>
        <tissue evidence="2">Leaves</tissue>
    </source>
</reference>
<evidence type="ECO:0000313" key="2">
    <source>
        <dbReference type="EMBL" id="MED6202642.1"/>
    </source>
</evidence>
<feature type="compositionally biased region" description="Low complexity" evidence="1">
    <location>
        <begin position="252"/>
        <end position="270"/>
    </location>
</feature>
<sequence length="380" mass="41991">NNEFADLKATSSKALLNKLMSFEMNRRKIAKERQNYGMQEVSSGAAQDKGKQGEVSTKGMDKGKPADCATYNKIKEGETTRLKVPPSRHKEGEFGAEGVNTPGLKATSAQGNLKEGDVATKVPKRKVNQPESAIHQQIDSIAPQRNCIEGNPSPKRIKKAVPKKLDFTHLRSTFDAIGRRVNTLPPTLSEQHSIPPEQPTCSKGKDASKNQGPEPCNEQPTPPAMPNSDSTHTDATEALQRKLDSIRKRNKTVQSTSVTQQRSSTASAQITAEQKLQDNAQVAQESIQERQQDFPLPYVDSLPETEANLMDQDGPELPKGRPILRATTIDEFLKENGADVDLDGLCTEEQSFEHNSEEEDSMALNQNYYKYVMADIDEDE</sequence>
<feature type="compositionally biased region" description="Basic and acidic residues" evidence="1">
    <location>
        <begin position="231"/>
        <end position="247"/>
    </location>
</feature>
<keyword evidence="3" id="KW-1185">Reference proteome</keyword>
<feature type="region of interest" description="Disordered" evidence="1">
    <location>
        <begin position="181"/>
        <end position="270"/>
    </location>
</feature>
<feature type="compositionally biased region" description="Polar residues" evidence="1">
    <location>
        <begin position="36"/>
        <end position="45"/>
    </location>
</feature>
<accession>A0ABU6XY50</accession>
<gene>
    <name evidence="2" type="ORF">PIB30_107575</name>
</gene>
<protein>
    <submittedName>
        <fullName evidence="2">Uncharacterized protein</fullName>
    </submittedName>
</protein>
<proteinExistence type="predicted"/>
<dbReference type="Proteomes" id="UP001341840">
    <property type="component" value="Unassembled WGS sequence"/>
</dbReference>
<organism evidence="2 3">
    <name type="scientific">Stylosanthes scabra</name>
    <dbReference type="NCBI Taxonomy" id="79078"/>
    <lineage>
        <taxon>Eukaryota</taxon>
        <taxon>Viridiplantae</taxon>
        <taxon>Streptophyta</taxon>
        <taxon>Embryophyta</taxon>
        <taxon>Tracheophyta</taxon>
        <taxon>Spermatophyta</taxon>
        <taxon>Magnoliopsida</taxon>
        <taxon>eudicotyledons</taxon>
        <taxon>Gunneridae</taxon>
        <taxon>Pentapetalae</taxon>
        <taxon>rosids</taxon>
        <taxon>fabids</taxon>
        <taxon>Fabales</taxon>
        <taxon>Fabaceae</taxon>
        <taxon>Papilionoideae</taxon>
        <taxon>50 kb inversion clade</taxon>
        <taxon>dalbergioids sensu lato</taxon>
        <taxon>Dalbergieae</taxon>
        <taxon>Pterocarpus clade</taxon>
        <taxon>Stylosanthes</taxon>
    </lineage>
</organism>
<feature type="region of interest" description="Disordered" evidence="1">
    <location>
        <begin position="33"/>
        <end position="134"/>
    </location>
</feature>
<feature type="non-terminal residue" evidence="2">
    <location>
        <position position="380"/>
    </location>
</feature>
<name>A0ABU6XY50_9FABA</name>
<feature type="non-terminal residue" evidence="2">
    <location>
        <position position="1"/>
    </location>
</feature>
<evidence type="ECO:0000256" key="1">
    <source>
        <dbReference type="SAM" id="MobiDB-lite"/>
    </source>
</evidence>
<dbReference type="EMBL" id="JASCZI010216083">
    <property type="protein sequence ID" value="MED6202642.1"/>
    <property type="molecule type" value="Genomic_DNA"/>
</dbReference>